<feature type="transmembrane region" description="Helical" evidence="5">
    <location>
        <begin position="338"/>
        <end position="358"/>
    </location>
</feature>
<evidence type="ECO:0000256" key="2">
    <source>
        <dbReference type="ARBA" id="ARBA00022692"/>
    </source>
</evidence>
<dbReference type="PANTHER" id="PTHR11814">
    <property type="entry name" value="SULFATE TRANSPORTER"/>
    <property type="match status" value="1"/>
</dbReference>
<evidence type="ECO:0000256" key="5">
    <source>
        <dbReference type="SAM" id="Phobius"/>
    </source>
</evidence>
<dbReference type="EMBL" id="OY288114">
    <property type="protein sequence ID" value="CAJ0857639.1"/>
    <property type="molecule type" value="Genomic_DNA"/>
</dbReference>
<evidence type="ECO:0000256" key="4">
    <source>
        <dbReference type="ARBA" id="ARBA00023136"/>
    </source>
</evidence>
<protein>
    <recommendedName>
        <fullName evidence="6">STAS domain-containing protein</fullName>
    </recommendedName>
</protein>
<feature type="domain" description="STAS" evidence="6">
    <location>
        <begin position="460"/>
        <end position="574"/>
    </location>
</feature>
<feature type="transmembrane region" description="Helical" evidence="5">
    <location>
        <begin position="184"/>
        <end position="202"/>
    </location>
</feature>
<accession>A0AA48R9B9</accession>
<dbReference type="Pfam" id="PF00916">
    <property type="entry name" value="Sulfate_transp"/>
    <property type="match status" value="1"/>
</dbReference>
<dbReference type="InterPro" id="IPR001902">
    <property type="entry name" value="SLC26A/SulP_fam"/>
</dbReference>
<proteinExistence type="predicted"/>
<evidence type="ECO:0000313" key="7">
    <source>
        <dbReference type="EMBL" id="CAJ0857639.1"/>
    </source>
</evidence>
<dbReference type="InterPro" id="IPR011547">
    <property type="entry name" value="SLC26A/SulP_dom"/>
</dbReference>
<name>A0AA48R9B9_9ZZZZ</name>
<keyword evidence="3 5" id="KW-1133">Transmembrane helix</keyword>
<dbReference type="InterPro" id="IPR036513">
    <property type="entry name" value="STAS_dom_sf"/>
</dbReference>
<feature type="transmembrane region" description="Helical" evidence="5">
    <location>
        <begin position="55"/>
        <end position="77"/>
    </location>
</feature>
<evidence type="ECO:0000256" key="1">
    <source>
        <dbReference type="ARBA" id="ARBA00004141"/>
    </source>
</evidence>
<dbReference type="GO" id="GO:0016020">
    <property type="term" value="C:membrane"/>
    <property type="evidence" value="ECO:0007669"/>
    <property type="project" value="UniProtKB-SubCell"/>
</dbReference>
<gene>
    <name evidence="7" type="ORF">AMST5_01038</name>
</gene>
<dbReference type="Pfam" id="PF01740">
    <property type="entry name" value="STAS"/>
    <property type="match status" value="1"/>
</dbReference>
<sequence>MTDAALTPSPVVSTWLKSKAFENLRKDFVAGATVAAISLPQSMAYALIAGVDPRFGLYTAIVFTAVAGIFGSSNHLINGPTGAVSLVTFSALAFIDPDARLDAYEAMFLLATMVGVVQIFIAVTRLGDVTRYISESVVTGFIAGAAFLTIIGQVANALGVKSQGTGHQHVLYRLYLTLTQAGAFNYKAIAISVSAILFAVYGRKLIRRLGLPQIEMLIAVIGLSFIAYLLGWSQSVPGGKPAVPLIEAIPAALPGFHIPSIQSEWLIDLSSSAVSIGILGLLEALAIAKAVAHSSRQQLDYNRQCLAEGLGNLVGGFFRCMPGAGSLSRTAINYSAGAVSRFSGLFTAALVAFVVLLLGPFAAFIPKSVLAGLLIVAASRLIDIERIRYTATASWADAVLLVATALAAVFIEVEFAILIGSTISIIWYLLRASKLKVQELIVAPEQVVRARMPGDPPSGDVLIYDLEGEFFFGAAPDLDRYLRDAADEAKQRGAHYIVLRLKRVRNPDAVALETLDVFLREAQRDGLTVLLAGVRPDLFAALDRIGIAARLGKDLIFQEQGKDYSATLNAVRTAYGLAAERGADATVHPQVDKAPVYYLV</sequence>
<dbReference type="Gene3D" id="3.30.750.24">
    <property type="entry name" value="STAS domain"/>
    <property type="match status" value="1"/>
</dbReference>
<dbReference type="PROSITE" id="PS50801">
    <property type="entry name" value="STAS"/>
    <property type="match status" value="1"/>
</dbReference>
<keyword evidence="4 5" id="KW-0472">Membrane</keyword>
<dbReference type="AlphaFoldDB" id="A0AA48R9B9"/>
<reference evidence="7" key="1">
    <citation type="submission" date="2023-07" db="EMBL/GenBank/DDBJ databases">
        <authorList>
            <person name="Pelsma A.J. K."/>
        </authorList>
    </citation>
    <scope>NUCLEOTIDE SEQUENCE</scope>
</reference>
<feature type="transmembrane region" description="Helical" evidence="5">
    <location>
        <begin position="214"/>
        <end position="232"/>
    </location>
</feature>
<dbReference type="CDD" id="cd07042">
    <property type="entry name" value="STAS_SulP_like_sulfate_transporter"/>
    <property type="match status" value="1"/>
</dbReference>
<evidence type="ECO:0000259" key="6">
    <source>
        <dbReference type="PROSITE" id="PS50801"/>
    </source>
</evidence>
<dbReference type="InterPro" id="IPR002645">
    <property type="entry name" value="STAS_dom"/>
</dbReference>
<comment type="subcellular location">
    <subcellularLocation>
        <location evidence="1">Membrane</location>
        <topology evidence="1">Multi-pass membrane protein</topology>
    </subcellularLocation>
</comment>
<keyword evidence="2 5" id="KW-0812">Transmembrane</keyword>
<feature type="transmembrane region" description="Helical" evidence="5">
    <location>
        <begin position="106"/>
        <end position="124"/>
    </location>
</feature>
<feature type="transmembrane region" description="Helical" evidence="5">
    <location>
        <begin position="136"/>
        <end position="155"/>
    </location>
</feature>
<feature type="transmembrane region" description="Helical" evidence="5">
    <location>
        <begin position="28"/>
        <end position="48"/>
    </location>
</feature>
<dbReference type="GO" id="GO:0055085">
    <property type="term" value="P:transmembrane transport"/>
    <property type="evidence" value="ECO:0007669"/>
    <property type="project" value="InterPro"/>
</dbReference>
<dbReference type="SUPFAM" id="SSF52091">
    <property type="entry name" value="SpoIIaa-like"/>
    <property type="match status" value="1"/>
</dbReference>
<feature type="transmembrane region" description="Helical" evidence="5">
    <location>
        <begin position="415"/>
        <end position="430"/>
    </location>
</feature>
<evidence type="ECO:0000256" key="3">
    <source>
        <dbReference type="ARBA" id="ARBA00022989"/>
    </source>
</evidence>
<feature type="transmembrane region" description="Helical" evidence="5">
    <location>
        <begin position="273"/>
        <end position="292"/>
    </location>
</feature>
<organism evidence="7">
    <name type="scientific">freshwater sediment metagenome</name>
    <dbReference type="NCBI Taxonomy" id="556182"/>
    <lineage>
        <taxon>unclassified sequences</taxon>
        <taxon>metagenomes</taxon>
        <taxon>ecological metagenomes</taxon>
    </lineage>
</organism>